<dbReference type="Pfam" id="PF24891">
    <property type="entry name" value="DUF7742"/>
    <property type="match status" value="1"/>
</dbReference>
<gene>
    <name evidence="2" type="ORF">GGR95_002332</name>
</gene>
<accession>A0A7W6H2D7</accession>
<dbReference type="EMBL" id="JACIEI010000007">
    <property type="protein sequence ID" value="MBB3994684.1"/>
    <property type="molecule type" value="Genomic_DNA"/>
</dbReference>
<reference evidence="2 3" key="1">
    <citation type="submission" date="2020-08" db="EMBL/GenBank/DDBJ databases">
        <title>Genomic Encyclopedia of Type Strains, Phase IV (KMG-IV): sequencing the most valuable type-strain genomes for metagenomic binning, comparative biology and taxonomic classification.</title>
        <authorList>
            <person name="Goeker M."/>
        </authorList>
    </citation>
    <scope>NUCLEOTIDE SEQUENCE [LARGE SCALE GENOMIC DNA]</scope>
    <source>
        <strain evidence="2 3">DSM 102234</strain>
    </source>
</reference>
<comment type="caution">
    <text evidence="2">The sequence shown here is derived from an EMBL/GenBank/DDBJ whole genome shotgun (WGS) entry which is preliminary data.</text>
</comment>
<evidence type="ECO:0000259" key="1">
    <source>
        <dbReference type="Pfam" id="PF24891"/>
    </source>
</evidence>
<feature type="domain" description="DUF7742" evidence="1">
    <location>
        <begin position="2"/>
        <end position="88"/>
    </location>
</feature>
<evidence type="ECO:0000313" key="2">
    <source>
        <dbReference type="EMBL" id="MBB3994684.1"/>
    </source>
</evidence>
<keyword evidence="3" id="KW-1185">Reference proteome</keyword>
<dbReference type="Proteomes" id="UP000530268">
    <property type="component" value="Unassembled WGS sequence"/>
</dbReference>
<proteinExistence type="predicted"/>
<evidence type="ECO:0000313" key="3">
    <source>
        <dbReference type="Proteomes" id="UP000530268"/>
    </source>
</evidence>
<dbReference type="InterPro" id="IPR056644">
    <property type="entry name" value="DUF7742"/>
</dbReference>
<name>A0A7W6H2D7_9RHOB</name>
<sequence length="119" mass="13632">MRQLSLSDLYHAARALQRVPHDERHGFCEELFWRAHVADKYVKRLQKLHPQWGDGSLRAAAMPYSCGPLQPQNVRDTWSCMAVILEALRDQSKVGEHSCAPERVFSSRNCAKDIASRLE</sequence>
<organism evidence="2 3">
    <name type="scientific">Sulfitobacter undariae</name>
    <dbReference type="NCBI Taxonomy" id="1563671"/>
    <lineage>
        <taxon>Bacteria</taxon>
        <taxon>Pseudomonadati</taxon>
        <taxon>Pseudomonadota</taxon>
        <taxon>Alphaproteobacteria</taxon>
        <taxon>Rhodobacterales</taxon>
        <taxon>Roseobacteraceae</taxon>
        <taxon>Sulfitobacter</taxon>
    </lineage>
</organism>
<protein>
    <recommendedName>
        <fullName evidence="1">DUF7742 domain-containing protein</fullName>
    </recommendedName>
</protein>
<dbReference type="AlphaFoldDB" id="A0A7W6H2D7"/>